<dbReference type="PANTHER" id="PTHR34835:SF34">
    <property type="entry name" value="OS08G0555500 PROTEIN"/>
    <property type="match status" value="1"/>
</dbReference>
<feature type="compositionally biased region" description="Basic residues" evidence="1">
    <location>
        <begin position="323"/>
        <end position="335"/>
    </location>
</feature>
<dbReference type="Pfam" id="PF10536">
    <property type="entry name" value="PMD"/>
    <property type="match status" value="1"/>
</dbReference>
<feature type="domain" description="Aminotransferase-like plant mobile" evidence="2">
    <location>
        <begin position="2"/>
        <end position="202"/>
    </location>
</feature>
<reference evidence="3" key="1">
    <citation type="submission" date="2020-07" db="EMBL/GenBank/DDBJ databases">
        <title>Genome sequence and genetic diversity analysis of an under-domesticated orphan crop, white fonio (Digitaria exilis).</title>
        <authorList>
            <person name="Bennetzen J.L."/>
            <person name="Chen S."/>
            <person name="Ma X."/>
            <person name="Wang X."/>
            <person name="Yssel A.E.J."/>
            <person name="Chaluvadi S.R."/>
            <person name="Johnson M."/>
            <person name="Gangashetty P."/>
            <person name="Hamidou F."/>
            <person name="Sanogo M.D."/>
            <person name="Zwaenepoel A."/>
            <person name="Wallace J."/>
            <person name="Van De Peer Y."/>
            <person name="Van Deynze A."/>
        </authorList>
    </citation>
    <scope>NUCLEOTIDE SEQUENCE</scope>
    <source>
        <tissue evidence="3">Leaves</tissue>
    </source>
</reference>
<feature type="compositionally biased region" description="Polar residues" evidence="1">
    <location>
        <begin position="293"/>
        <end position="302"/>
    </location>
</feature>
<dbReference type="AlphaFoldDB" id="A0A835BUH0"/>
<dbReference type="OrthoDB" id="695768at2759"/>
<evidence type="ECO:0000256" key="1">
    <source>
        <dbReference type="SAM" id="MobiDB-lite"/>
    </source>
</evidence>
<gene>
    <name evidence="3" type="ORF">HU200_027601</name>
</gene>
<dbReference type="PANTHER" id="PTHR34835">
    <property type="entry name" value="OS07G0283600 PROTEIN-RELATED"/>
    <property type="match status" value="1"/>
</dbReference>
<evidence type="ECO:0000313" key="4">
    <source>
        <dbReference type="Proteomes" id="UP000636709"/>
    </source>
</evidence>
<protein>
    <recommendedName>
        <fullName evidence="2">Aminotransferase-like plant mobile domain-containing protein</fullName>
    </recommendedName>
</protein>
<organism evidence="3 4">
    <name type="scientific">Digitaria exilis</name>
    <dbReference type="NCBI Taxonomy" id="1010633"/>
    <lineage>
        <taxon>Eukaryota</taxon>
        <taxon>Viridiplantae</taxon>
        <taxon>Streptophyta</taxon>
        <taxon>Embryophyta</taxon>
        <taxon>Tracheophyta</taxon>
        <taxon>Spermatophyta</taxon>
        <taxon>Magnoliopsida</taxon>
        <taxon>Liliopsida</taxon>
        <taxon>Poales</taxon>
        <taxon>Poaceae</taxon>
        <taxon>PACMAD clade</taxon>
        <taxon>Panicoideae</taxon>
        <taxon>Panicodae</taxon>
        <taxon>Paniceae</taxon>
        <taxon>Anthephorinae</taxon>
        <taxon>Digitaria</taxon>
    </lineage>
</organism>
<keyword evidence="4" id="KW-1185">Reference proteome</keyword>
<feature type="region of interest" description="Disordered" evidence="1">
    <location>
        <begin position="290"/>
        <end position="375"/>
    </location>
</feature>
<dbReference type="InterPro" id="IPR019557">
    <property type="entry name" value="AminoTfrase-like_pln_mobile"/>
</dbReference>
<accession>A0A835BUH0</accession>
<name>A0A835BUH0_9POAL</name>
<feature type="compositionally biased region" description="Polar residues" evidence="1">
    <location>
        <begin position="337"/>
        <end position="349"/>
    </location>
</feature>
<comment type="caution">
    <text evidence="3">The sequence shown here is derived from an EMBL/GenBank/DDBJ whole genome shotgun (WGS) entry which is preliminary data.</text>
</comment>
<evidence type="ECO:0000313" key="3">
    <source>
        <dbReference type="EMBL" id="KAF8715054.1"/>
    </source>
</evidence>
<sequence length="375" mass="42240">MLVELANRYNSQGNTFHICNQDIQITPTEVKLIMDLPIEGNDVNVRLAAPIDESSVKIHHTLFNSYKTDHNITISGLERLITRSALPDDDFKRQFVLYAIGTILAPTTKDNVDAKYLALVYDVSDIARFNWGQFTLSNLLFRIHNFNIKESVNLQGNLPLLQIWYWEHVRPYAHHGVSYSAIHPPLMARWGDREAALRDAVFEKDRLDGGEEIKSLSQISTPSTANTANIQVIDAFAHISTVETDSKSVLTTHQTRKLLGEAGGIPQSSPLLKQIANKCFKRDMKEEYLAKNPQENETSAVNSDDVKEIANPNVGKQPMKMGSAKRKRGRPRRLQKATDNVKQEPTNETIAKRVMTLKGRATKPGPQKRSPYKNS</sequence>
<evidence type="ECO:0000259" key="2">
    <source>
        <dbReference type="Pfam" id="PF10536"/>
    </source>
</evidence>
<dbReference type="Proteomes" id="UP000636709">
    <property type="component" value="Unassembled WGS sequence"/>
</dbReference>
<proteinExistence type="predicted"/>
<dbReference type="EMBL" id="JACEFO010001734">
    <property type="protein sequence ID" value="KAF8715054.1"/>
    <property type="molecule type" value="Genomic_DNA"/>
</dbReference>